<gene>
    <name evidence="2" type="ORF">J0S82_013225</name>
</gene>
<feature type="compositionally biased region" description="Basic and acidic residues" evidence="1">
    <location>
        <begin position="379"/>
        <end position="392"/>
    </location>
</feature>
<evidence type="ECO:0000313" key="2">
    <source>
        <dbReference type="EMBL" id="KAG8507523.1"/>
    </source>
</evidence>
<dbReference type="GO" id="GO:0010824">
    <property type="term" value="P:regulation of centrosome duplication"/>
    <property type="evidence" value="ECO:0007669"/>
    <property type="project" value="TreeGrafter"/>
</dbReference>
<evidence type="ECO:0000313" key="3">
    <source>
        <dbReference type="Proteomes" id="UP000700334"/>
    </source>
</evidence>
<protein>
    <submittedName>
        <fullName evidence="2">Centrosomal protein of 131 kDa</fullName>
    </submittedName>
</protein>
<dbReference type="AlphaFoldDB" id="A0A8J5ZU56"/>
<comment type="caution">
    <text evidence="2">The sequence shown here is derived from an EMBL/GenBank/DDBJ whole genome shotgun (WGS) entry which is preliminary data.</text>
</comment>
<dbReference type="OrthoDB" id="197735at2759"/>
<organism evidence="2 3">
    <name type="scientific">Galemys pyrenaicus</name>
    <name type="common">Iberian desman</name>
    <name type="synonym">Pyrenean desman</name>
    <dbReference type="NCBI Taxonomy" id="202257"/>
    <lineage>
        <taxon>Eukaryota</taxon>
        <taxon>Metazoa</taxon>
        <taxon>Chordata</taxon>
        <taxon>Craniata</taxon>
        <taxon>Vertebrata</taxon>
        <taxon>Euteleostomi</taxon>
        <taxon>Mammalia</taxon>
        <taxon>Eutheria</taxon>
        <taxon>Laurasiatheria</taxon>
        <taxon>Eulipotyphla</taxon>
        <taxon>Talpidae</taxon>
        <taxon>Galemys</taxon>
    </lineage>
</organism>
<reference evidence="2" key="1">
    <citation type="journal article" date="2021" name="Evol. Appl.">
        <title>The genome of the Pyrenean desman and the effects of bottlenecks and inbreeding on the genomic landscape of an endangered species.</title>
        <authorList>
            <person name="Escoda L."/>
            <person name="Castresana J."/>
        </authorList>
    </citation>
    <scope>NUCLEOTIDE SEQUENCE</scope>
    <source>
        <strain evidence="2">IBE-C5619</strain>
    </source>
</reference>
<feature type="region of interest" description="Disordered" evidence="1">
    <location>
        <begin position="1"/>
        <end position="69"/>
    </location>
</feature>
<feature type="compositionally biased region" description="Pro residues" evidence="1">
    <location>
        <begin position="148"/>
        <end position="157"/>
    </location>
</feature>
<dbReference type="GO" id="GO:0035735">
    <property type="term" value="P:intraciliary transport involved in cilium assembly"/>
    <property type="evidence" value="ECO:0007669"/>
    <property type="project" value="InterPro"/>
</dbReference>
<dbReference type="EMBL" id="JAGFMF010012102">
    <property type="protein sequence ID" value="KAG8507523.1"/>
    <property type="molecule type" value="Genomic_DNA"/>
</dbReference>
<sequence length="404" mass="42104">LPPTMKASQAASSPAGPLRASPEGVDLSLTGQPPPLSRRPSSASVARPLARSVSVAVGSEPRRRAQVSTGAVLWRPAGSWLPGQVEGPPARREVAGGVWALVPLAGEGRPGWLGPSSAVVPAPDLRPGGGPANNLRRSNSATQVSQPPAGPAWPGPLRPAESPDFLMLFEDSPGARKKPAGLDAASADQGATWNVLGEQPGAFASPPRAPSARTPTPAAPRRRECAVTLAPSFTANNRSSKGAVGNRVTAMVRNQHGPAEEAPPPKSSNRAPPSLNNIVKAAAGEALGGGGCPKPPKNLASPTPAACSNLGGTAGLLGRRREVTEEEAERFIHQVNCAAVAIQRWFRRQRARRRVGAAEQQGQWPPPGGTNLLDLHQRKEEARRKAREEKARQARRAAIQVPGD</sequence>
<evidence type="ECO:0000256" key="1">
    <source>
        <dbReference type="SAM" id="MobiDB-lite"/>
    </source>
</evidence>
<dbReference type="GO" id="GO:0005929">
    <property type="term" value="C:cilium"/>
    <property type="evidence" value="ECO:0007669"/>
    <property type="project" value="GOC"/>
</dbReference>
<feature type="region of interest" description="Disordered" evidence="1">
    <location>
        <begin position="115"/>
        <end position="222"/>
    </location>
</feature>
<feature type="compositionally biased region" description="Polar residues" evidence="1">
    <location>
        <begin position="135"/>
        <end position="146"/>
    </location>
</feature>
<keyword evidence="3" id="KW-1185">Reference proteome</keyword>
<dbReference type="PANTHER" id="PTHR31540:SF1">
    <property type="entry name" value="CENTROSOMAL PROTEIN OF 131 KDA"/>
    <property type="match status" value="1"/>
</dbReference>
<dbReference type="GO" id="GO:0034451">
    <property type="term" value="C:centriolar satellite"/>
    <property type="evidence" value="ECO:0007669"/>
    <property type="project" value="TreeGrafter"/>
</dbReference>
<feature type="non-terminal residue" evidence="2">
    <location>
        <position position="404"/>
    </location>
</feature>
<name>A0A8J5ZU56_GALPY</name>
<feature type="compositionally biased region" description="Low complexity" evidence="1">
    <location>
        <begin position="38"/>
        <end position="57"/>
    </location>
</feature>
<feature type="region of interest" description="Disordered" evidence="1">
    <location>
        <begin position="379"/>
        <end position="404"/>
    </location>
</feature>
<feature type="compositionally biased region" description="Low complexity" evidence="1">
    <location>
        <begin position="204"/>
        <end position="216"/>
    </location>
</feature>
<proteinExistence type="predicted"/>
<feature type="compositionally biased region" description="Polar residues" evidence="1">
    <location>
        <begin position="1"/>
        <end position="12"/>
    </location>
</feature>
<accession>A0A8J5ZU56</accession>
<dbReference type="Proteomes" id="UP000700334">
    <property type="component" value="Unassembled WGS sequence"/>
</dbReference>
<dbReference type="PANTHER" id="PTHR31540">
    <property type="entry name" value="CENTROSOMAL PROTEIN OF 131 KDA"/>
    <property type="match status" value="1"/>
</dbReference>
<dbReference type="InterPro" id="IPR030465">
    <property type="entry name" value="CEP131"/>
</dbReference>